<evidence type="ECO:0000256" key="1">
    <source>
        <dbReference type="ARBA" id="ARBA00004609"/>
    </source>
</evidence>
<organism evidence="10 11">
    <name type="scientific">Ensete ventricosum</name>
    <name type="common">Abyssinian banana</name>
    <name type="synonym">Musa ensete</name>
    <dbReference type="NCBI Taxonomy" id="4639"/>
    <lineage>
        <taxon>Eukaryota</taxon>
        <taxon>Viridiplantae</taxon>
        <taxon>Streptophyta</taxon>
        <taxon>Embryophyta</taxon>
        <taxon>Tracheophyta</taxon>
        <taxon>Spermatophyta</taxon>
        <taxon>Magnoliopsida</taxon>
        <taxon>Liliopsida</taxon>
        <taxon>Zingiberales</taxon>
        <taxon>Musaceae</taxon>
        <taxon>Ensete</taxon>
    </lineage>
</organism>
<comment type="caution">
    <text evidence="10">The sequence shown here is derived from an EMBL/GenBank/DDBJ whole genome shotgun (WGS) entry which is preliminary data.</text>
</comment>
<dbReference type="EMBL" id="AMZH03004509">
    <property type="protein sequence ID" value="RRT68994.1"/>
    <property type="molecule type" value="Genomic_DNA"/>
</dbReference>
<sequence>MFIRLISYDGPTSTCSLQRKLASVRPENFYEGTHHALREPLKWTTRIARTGESNAEDEWRPAHTNGSIRRRFRRQSRASHCYPPSSLTAEQEGATAGAMATKKDAMISSVLLLLVLLCGPWEGCRAHNITAILESYPEYSLYNSYLTRTKVCDEINAHETVTCLVLDDGAMSTLAAKRPLAAIKNALRLLALLDYFDPPKLHALPSGTTLTTTLLQTTGNEAGNLGFVNITNLRGGRVGFASTSPGSKFDSTYTKSIEQIPYNLSVLAVSAPVVFPGLLDTPTAASSNLTALLEKAGCKTFARLLTTSGVLKVFQDAMDKGLTLFAPNDEAFKATDAPDLNSLSSAELVTLLQYHALPTYTPKASLKSVSGRLPTLASSAAGKYDLSVFSRGDDVSLDTGVDTSRVASTVLDDTPVCILTVDNLLLPIELFGAAPSSAPSPSPSASPVEAPAPTPEAKAPSPKSHKKHHSPPAPPMASPELAPSDAPAAAADKAEVKSAVGAATPIGTLATAAVVLVTLAMASLP</sequence>
<dbReference type="GO" id="GO:0005886">
    <property type="term" value="C:plasma membrane"/>
    <property type="evidence" value="ECO:0007669"/>
    <property type="project" value="UniProtKB-SubCell"/>
</dbReference>
<feature type="domain" description="FAS1" evidence="9">
    <location>
        <begin position="285"/>
        <end position="425"/>
    </location>
</feature>
<evidence type="ECO:0000259" key="9">
    <source>
        <dbReference type="PROSITE" id="PS50213"/>
    </source>
</evidence>
<evidence type="ECO:0000256" key="6">
    <source>
        <dbReference type="ARBA" id="ARBA00023136"/>
    </source>
</evidence>
<dbReference type="InterPro" id="IPR033254">
    <property type="entry name" value="Plant_FLA"/>
</dbReference>
<keyword evidence="7" id="KW-0449">Lipoprotein</keyword>
<dbReference type="Gene3D" id="2.30.180.10">
    <property type="entry name" value="FAS1 domain"/>
    <property type="match status" value="1"/>
</dbReference>
<dbReference type="Proteomes" id="UP000287651">
    <property type="component" value="Unassembled WGS sequence"/>
</dbReference>
<evidence type="ECO:0000256" key="7">
    <source>
        <dbReference type="ARBA" id="ARBA00023288"/>
    </source>
</evidence>
<feature type="compositionally biased region" description="Pro residues" evidence="8">
    <location>
        <begin position="438"/>
        <end position="454"/>
    </location>
</feature>
<keyword evidence="4" id="KW-0336">GPI-anchor</keyword>
<accession>A0A426ZYF6</accession>
<keyword evidence="5" id="KW-0732">Signal</keyword>
<protein>
    <recommendedName>
        <fullName evidence="9">FAS1 domain-containing protein</fullName>
    </recommendedName>
</protein>
<dbReference type="GO" id="GO:0098552">
    <property type="term" value="C:side of membrane"/>
    <property type="evidence" value="ECO:0007669"/>
    <property type="project" value="UniProtKB-KW"/>
</dbReference>
<feature type="region of interest" description="Disordered" evidence="8">
    <location>
        <begin position="436"/>
        <end position="497"/>
    </location>
</feature>
<feature type="compositionally biased region" description="Low complexity" evidence="8">
    <location>
        <begin position="478"/>
        <end position="491"/>
    </location>
</feature>
<dbReference type="SUPFAM" id="SSF82153">
    <property type="entry name" value="FAS1 domain"/>
    <property type="match status" value="2"/>
</dbReference>
<dbReference type="PANTHER" id="PTHR32382">
    <property type="entry name" value="FASCICLIN-LIKE ARABINOGALACTAN PROTEIN"/>
    <property type="match status" value="1"/>
</dbReference>
<reference evidence="10 11" key="1">
    <citation type="journal article" date="2014" name="Agronomy (Basel)">
        <title>A Draft Genome Sequence for Ensete ventricosum, the Drought-Tolerant Tree Against Hunger.</title>
        <authorList>
            <person name="Harrison J."/>
            <person name="Moore K.A."/>
            <person name="Paszkiewicz K."/>
            <person name="Jones T."/>
            <person name="Grant M."/>
            <person name="Ambacheew D."/>
            <person name="Muzemil S."/>
            <person name="Studholme D.J."/>
        </authorList>
    </citation>
    <scope>NUCLEOTIDE SEQUENCE [LARGE SCALE GENOMIC DNA]</scope>
</reference>
<dbReference type="AlphaFoldDB" id="A0A426ZYF6"/>
<evidence type="ECO:0000256" key="2">
    <source>
        <dbReference type="ARBA" id="ARBA00007843"/>
    </source>
</evidence>
<dbReference type="Pfam" id="PF02469">
    <property type="entry name" value="Fasciclin"/>
    <property type="match status" value="1"/>
</dbReference>
<evidence type="ECO:0000256" key="3">
    <source>
        <dbReference type="ARBA" id="ARBA00022475"/>
    </source>
</evidence>
<dbReference type="FunFam" id="2.30.180.10:FF:000008">
    <property type="entry name" value="Fasciclin-like arabinogalactan protein 10"/>
    <property type="match status" value="1"/>
</dbReference>
<name>A0A426ZYF6_ENSVE</name>
<keyword evidence="3" id="KW-1003">Cell membrane</keyword>
<dbReference type="PROSITE" id="PS50213">
    <property type="entry name" value="FAS1"/>
    <property type="match status" value="1"/>
</dbReference>
<evidence type="ECO:0000313" key="10">
    <source>
        <dbReference type="EMBL" id="RRT68994.1"/>
    </source>
</evidence>
<dbReference type="InterPro" id="IPR000782">
    <property type="entry name" value="FAS1_domain"/>
</dbReference>
<evidence type="ECO:0000256" key="5">
    <source>
        <dbReference type="ARBA" id="ARBA00022729"/>
    </source>
</evidence>
<comment type="similarity">
    <text evidence="2">Belongs to the fasciclin-like AGP family.</text>
</comment>
<evidence type="ECO:0000256" key="4">
    <source>
        <dbReference type="ARBA" id="ARBA00022622"/>
    </source>
</evidence>
<dbReference type="PANTHER" id="PTHR32382:SF5">
    <property type="entry name" value="FASCICLIN-LIKE ARABINOGALACTAN PROTEIN 8"/>
    <property type="match status" value="1"/>
</dbReference>
<comment type="subcellular location">
    <subcellularLocation>
        <location evidence="1">Cell membrane</location>
        <topology evidence="1">Lipid-anchor</topology>
        <topology evidence="1">GPI-anchor</topology>
    </subcellularLocation>
</comment>
<evidence type="ECO:0000313" key="11">
    <source>
        <dbReference type="Proteomes" id="UP000287651"/>
    </source>
</evidence>
<keyword evidence="4" id="KW-0325">Glycoprotein</keyword>
<keyword evidence="6" id="KW-0472">Membrane</keyword>
<dbReference type="SMART" id="SM00554">
    <property type="entry name" value="FAS1"/>
    <property type="match status" value="1"/>
</dbReference>
<dbReference type="InterPro" id="IPR036378">
    <property type="entry name" value="FAS1_dom_sf"/>
</dbReference>
<gene>
    <name evidence="10" type="ORF">B296_00033323</name>
</gene>
<proteinExistence type="inferred from homology"/>
<evidence type="ECO:0000256" key="8">
    <source>
        <dbReference type="SAM" id="MobiDB-lite"/>
    </source>
</evidence>